<keyword evidence="8" id="KW-1185">Reference proteome</keyword>
<dbReference type="GO" id="GO:0050661">
    <property type="term" value="F:NADP binding"/>
    <property type="evidence" value="ECO:0007669"/>
    <property type="project" value="InterPro"/>
</dbReference>
<dbReference type="Proteomes" id="UP000294743">
    <property type="component" value="Unassembled WGS sequence"/>
</dbReference>
<comment type="caution">
    <text evidence="7">The sequence shown here is derived from an EMBL/GenBank/DDBJ whole genome shotgun (WGS) entry which is preliminary data.</text>
</comment>
<dbReference type="EMBL" id="SODD01000004">
    <property type="protein sequence ID" value="TDW25507.1"/>
    <property type="molecule type" value="Genomic_DNA"/>
</dbReference>
<evidence type="ECO:0000313" key="8">
    <source>
        <dbReference type="Proteomes" id="UP000294743"/>
    </source>
</evidence>
<evidence type="ECO:0000256" key="2">
    <source>
        <dbReference type="ARBA" id="ARBA00023002"/>
    </source>
</evidence>
<protein>
    <submittedName>
        <fullName evidence="7">3-hydroxyisobutyrate dehydrogenase/2-hydroxy-3-oxopropionate reductase</fullName>
    </submittedName>
</protein>
<dbReference type="SUPFAM" id="SSF48179">
    <property type="entry name" value="6-phosphogluconate dehydrogenase C-terminal domain-like"/>
    <property type="match status" value="1"/>
</dbReference>
<dbReference type="PANTHER" id="PTHR43060:SF15">
    <property type="entry name" value="3-HYDROXYISOBUTYRATE DEHYDROGENASE-LIKE 1, MITOCHONDRIAL-RELATED"/>
    <property type="match status" value="1"/>
</dbReference>
<dbReference type="InterPro" id="IPR029154">
    <property type="entry name" value="HIBADH-like_NADP-bd"/>
</dbReference>
<dbReference type="InterPro" id="IPR013328">
    <property type="entry name" value="6PGD_dom2"/>
</dbReference>
<keyword evidence="3" id="KW-0520">NAD</keyword>
<dbReference type="PANTHER" id="PTHR43060">
    <property type="entry name" value="3-HYDROXYISOBUTYRATE DEHYDROGENASE-LIKE 1, MITOCHONDRIAL-RELATED"/>
    <property type="match status" value="1"/>
</dbReference>
<dbReference type="InterPro" id="IPR036291">
    <property type="entry name" value="NAD(P)-bd_dom_sf"/>
</dbReference>
<proteinExistence type="inferred from homology"/>
<organism evidence="7 8">
    <name type="scientific">Breznakia blatticola</name>
    <dbReference type="NCBI Taxonomy" id="1754012"/>
    <lineage>
        <taxon>Bacteria</taxon>
        <taxon>Bacillati</taxon>
        <taxon>Bacillota</taxon>
        <taxon>Erysipelotrichia</taxon>
        <taxon>Erysipelotrichales</taxon>
        <taxon>Erysipelotrichaceae</taxon>
        <taxon>Breznakia</taxon>
    </lineage>
</organism>
<keyword evidence="2" id="KW-0560">Oxidoreductase</keyword>
<dbReference type="Pfam" id="PF03446">
    <property type="entry name" value="NAD_binding_2"/>
    <property type="match status" value="1"/>
</dbReference>
<feature type="active site" evidence="4">
    <location>
        <position position="165"/>
    </location>
</feature>
<dbReference type="GO" id="GO:0016491">
    <property type="term" value="F:oxidoreductase activity"/>
    <property type="evidence" value="ECO:0007669"/>
    <property type="project" value="UniProtKB-KW"/>
</dbReference>
<evidence type="ECO:0000259" key="5">
    <source>
        <dbReference type="Pfam" id="PF03446"/>
    </source>
</evidence>
<dbReference type="Pfam" id="PF14833">
    <property type="entry name" value="NAD_binding_11"/>
    <property type="match status" value="1"/>
</dbReference>
<evidence type="ECO:0000313" key="7">
    <source>
        <dbReference type="EMBL" id="TDW25507.1"/>
    </source>
</evidence>
<dbReference type="InterPro" id="IPR006115">
    <property type="entry name" value="6PGDH_NADP-bd"/>
</dbReference>
<gene>
    <name evidence="7" type="ORF">EDD63_10434</name>
</gene>
<dbReference type="InterPro" id="IPR008927">
    <property type="entry name" value="6-PGluconate_DH-like_C_sf"/>
</dbReference>
<dbReference type="InterPro" id="IPR015815">
    <property type="entry name" value="HIBADH-related"/>
</dbReference>
<sequence length="282" mass="30872">MKIAWIGTGVMGKAMITNLLQAGYEVHTYNRTYERMDDIDTPFKFKTIKECVENCDVVITMVGYPSDVEEVYFKDGILDYAKEGAILIDMTTSSPDLAKKIANATTKHGVLDAPVSGSDVYAKSGKLTIMVGGNQEDYDKAYPIFDVLGATINLIGSHGAGQHCKMCNQIAIAGAISGVAETITYMKKQGLDPEKVFAAITKGSAQSWQLDNNGPKALKQDFAPGFYIKHFIKDMNIARDEARLANIDLEVLNTVCNMYETLASDGLENDGTQALVKYYESK</sequence>
<evidence type="ECO:0000256" key="4">
    <source>
        <dbReference type="PIRSR" id="PIRSR000103-1"/>
    </source>
</evidence>
<dbReference type="Gene3D" id="3.40.50.720">
    <property type="entry name" value="NAD(P)-binding Rossmann-like Domain"/>
    <property type="match status" value="1"/>
</dbReference>
<dbReference type="GO" id="GO:0051287">
    <property type="term" value="F:NAD binding"/>
    <property type="evidence" value="ECO:0007669"/>
    <property type="project" value="InterPro"/>
</dbReference>
<comment type="similarity">
    <text evidence="1">Belongs to the HIBADH-related family.</text>
</comment>
<accession>A0A4V3G958</accession>
<evidence type="ECO:0000256" key="3">
    <source>
        <dbReference type="ARBA" id="ARBA00023027"/>
    </source>
</evidence>
<evidence type="ECO:0000259" key="6">
    <source>
        <dbReference type="Pfam" id="PF14833"/>
    </source>
</evidence>
<name>A0A4V3G958_9FIRM</name>
<dbReference type="OrthoDB" id="9786703at2"/>
<dbReference type="Gene3D" id="1.10.1040.10">
    <property type="entry name" value="N-(1-d-carboxylethyl)-l-norvaline Dehydrogenase, domain 2"/>
    <property type="match status" value="1"/>
</dbReference>
<dbReference type="PIRSF" id="PIRSF000103">
    <property type="entry name" value="HIBADH"/>
    <property type="match status" value="1"/>
</dbReference>
<evidence type="ECO:0000256" key="1">
    <source>
        <dbReference type="ARBA" id="ARBA00009080"/>
    </source>
</evidence>
<feature type="domain" description="3-hydroxyisobutyrate dehydrogenase-like NAD-binding" evidence="6">
    <location>
        <begin position="159"/>
        <end position="279"/>
    </location>
</feature>
<dbReference type="SUPFAM" id="SSF51735">
    <property type="entry name" value="NAD(P)-binding Rossmann-fold domains"/>
    <property type="match status" value="1"/>
</dbReference>
<feature type="domain" description="6-phosphogluconate dehydrogenase NADP-binding" evidence="5">
    <location>
        <begin position="2"/>
        <end position="156"/>
    </location>
</feature>
<reference evidence="7 8" key="1">
    <citation type="submission" date="2019-03" db="EMBL/GenBank/DDBJ databases">
        <title>Genomic Encyclopedia of Type Strains, Phase IV (KMG-IV): sequencing the most valuable type-strain genomes for metagenomic binning, comparative biology and taxonomic classification.</title>
        <authorList>
            <person name="Goeker M."/>
        </authorList>
    </citation>
    <scope>NUCLEOTIDE SEQUENCE [LARGE SCALE GENOMIC DNA]</scope>
    <source>
        <strain evidence="7 8">DSM 28867</strain>
    </source>
</reference>
<dbReference type="AlphaFoldDB" id="A0A4V3G958"/>